<dbReference type="EMBL" id="DWVS01000094">
    <property type="protein sequence ID" value="HJC87141.1"/>
    <property type="molecule type" value="Genomic_DNA"/>
</dbReference>
<dbReference type="PANTHER" id="PTHR43415:SF3">
    <property type="entry name" value="GNAT-FAMILY ACETYLTRANSFERASE"/>
    <property type="match status" value="1"/>
</dbReference>
<dbReference type="Pfam" id="PF00583">
    <property type="entry name" value="Acetyltransf_1"/>
    <property type="match status" value="1"/>
</dbReference>
<dbReference type="PROSITE" id="PS51186">
    <property type="entry name" value="GNAT"/>
    <property type="match status" value="1"/>
</dbReference>
<reference evidence="2" key="1">
    <citation type="journal article" date="2021" name="PeerJ">
        <title>Extensive microbial diversity within the chicken gut microbiome revealed by metagenomics and culture.</title>
        <authorList>
            <person name="Gilroy R."/>
            <person name="Ravi A."/>
            <person name="Getino M."/>
            <person name="Pursley I."/>
            <person name="Horton D.L."/>
            <person name="Alikhan N.F."/>
            <person name="Baker D."/>
            <person name="Gharbi K."/>
            <person name="Hall N."/>
            <person name="Watson M."/>
            <person name="Adriaenssens E.M."/>
            <person name="Foster-Nyarko E."/>
            <person name="Jarju S."/>
            <person name="Secka A."/>
            <person name="Antonio M."/>
            <person name="Oren A."/>
            <person name="Chaudhuri R.R."/>
            <person name="La Ragione R."/>
            <person name="Hildebrand F."/>
            <person name="Pallen M.J."/>
        </authorList>
    </citation>
    <scope>NUCLEOTIDE SEQUENCE</scope>
    <source>
        <strain evidence="2">ChiBcec1-1630</strain>
    </source>
</reference>
<dbReference type="CDD" id="cd04301">
    <property type="entry name" value="NAT_SF"/>
    <property type="match status" value="1"/>
</dbReference>
<gene>
    <name evidence="2" type="ORF">H9926_03885</name>
</gene>
<dbReference type="AlphaFoldDB" id="A0A9D2QIM3"/>
<dbReference type="SUPFAM" id="SSF55729">
    <property type="entry name" value="Acyl-CoA N-acyltransferases (Nat)"/>
    <property type="match status" value="1"/>
</dbReference>
<evidence type="ECO:0000259" key="1">
    <source>
        <dbReference type="PROSITE" id="PS51186"/>
    </source>
</evidence>
<evidence type="ECO:0000313" key="2">
    <source>
        <dbReference type="EMBL" id="HJC87141.1"/>
    </source>
</evidence>
<name>A0A9D2QIM3_9FIRM</name>
<evidence type="ECO:0000313" key="3">
    <source>
        <dbReference type="Proteomes" id="UP000823922"/>
    </source>
</evidence>
<proteinExistence type="predicted"/>
<dbReference type="PANTHER" id="PTHR43415">
    <property type="entry name" value="SPERMIDINE N(1)-ACETYLTRANSFERASE"/>
    <property type="match status" value="1"/>
</dbReference>
<organism evidence="2 3">
    <name type="scientific">Candidatus Eisenbergiella intestinigallinarum</name>
    <dbReference type="NCBI Taxonomy" id="2838549"/>
    <lineage>
        <taxon>Bacteria</taxon>
        <taxon>Bacillati</taxon>
        <taxon>Bacillota</taxon>
        <taxon>Clostridia</taxon>
        <taxon>Lachnospirales</taxon>
        <taxon>Lachnospiraceae</taxon>
        <taxon>Eisenbergiella</taxon>
    </lineage>
</organism>
<reference evidence="2" key="2">
    <citation type="submission" date="2021-04" db="EMBL/GenBank/DDBJ databases">
        <authorList>
            <person name="Gilroy R."/>
        </authorList>
    </citation>
    <scope>NUCLEOTIDE SEQUENCE</scope>
    <source>
        <strain evidence="2">ChiBcec1-1630</strain>
    </source>
</reference>
<dbReference type="InterPro" id="IPR016181">
    <property type="entry name" value="Acyl_CoA_acyltransferase"/>
</dbReference>
<dbReference type="Proteomes" id="UP000823922">
    <property type="component" value="Unassembled WGS sequence"/>
</dbReference>
<dbReference type="GO" id="GO:0016747">
    <property type="term" value="F:acyltransferase activity, transferring groups other than amino-acyl groups"/>
    <property type="evidence" value="ECO:0007669"/>
    <property type="project" value="InterPro"/>
</dbReference>
<accession>A0A9D2QIM3</accession>
<comment type="caution">
    <text evidence="2">The sequence shown here is derived from an EMBL/GenBank/DDBJ whole genome shotgun (WGS) entry which is preliminary data.</text>
</comment>
<protein>
    <submittedName>
        <fullName evidence="2">GNAT family N-acetyltransferase</fullName>
    </submittedName>
</protein>
<dbReference type="Gene3D" id="3.40.630.30">
    <property type="match status" value="1"/>
</dbReference>
<sequence>MKYTKNVFLKNNQKCLLRNAVGDDAQEVLNIFLLTHEQTDFLASYKDETSFDTAFEKQFLAEKEHADREVYLCAVVDGRIVGTANVDSMGENKVRHRAELGIAVDRAFWGVGIGRALIAACIECAKEAGYSQLELEVVSENGNAIALYKRMGFIEFGRNPRGFRSRFRGWQELISMRLELD</sequence>
<dbReference type="InterPro" id="IPR000182">
    <property type="entry name" value="GNAT_dom"/>
</dbReference>
<feature type="domain" description="N-acetyltransferase" evidence="1">
    <location>
        <begin position="29"/>
        <end position="181"/>
    </location>
</feature>